<comment type="caution">
    <text evidence="3">The sequence shown here is derived from an EMBL/GenBank/DDBJ whole genome shotgun (WGS) entry which is preliminary data.</text>
</comment>
<feature type="domain" description="NADP-dependent oxidoreductase" evidence="2">
    <location>
        <begin position="14"/>
        <end position="73"/>
    </location>
</feature>
<dbReference type="Proteomes" id="UP001308179">
    <property type="component" value="Unassembled WGS sequence"/>
</dbReference>
<evidence type="ECO:0000313" key="3">
    <source>
        <dbReference type="EMBL" id="KAK5144743.1"/>
    </source>
</evidence>
<dbReference type="SUPFAM" id="SSF51430">
    <property type="entry name" value="NAD(P)-linked oxidoreductase"/>
    <property type="match status" value="1"/>
</dbReference>
<protein>
    <submittedName>
        <fullName evidence="3">Glycerol 2-dehydrogenase (NADP(+))</fullName>
    </submittedName>
</protein>
<dbReference type="PANTHER" id="PTHR43827:SF8">
    <property type="entry name" value="ALDO_KETO REDUCTASE FAMILY PROTEIN"/>
    <property type="match status" value="1"/>
</dbReference>
<keyword evidence="4" id="KW-1185">Reference proteome</keyword>
<keyword evidence="1" id="KW-0560">Oxidoreductase</keyword>
<evidence type="ECO:0000313" key="4">
    <source>
        <dbReference type="Proteomes" id="UP001308179"/>
    </source>
</evidence>
<gene>
    <name evidence="3" type="primary">GCY1</name>
    <name evidence="3" type="ORF">LTR32_003384</name>
</gene>
<organism evidence="3 4">
    <name type="scientific">Rachicladosporium monterosium</name>
    <dbReference type="NCBI Taxonomy" id="1507873"/>
    <lineage>
        <taxon>Eukaryota</taxon>
        <taxon>Fungi</taxon>
        <taxon>Dikarya</taxon>
        <taxon>Ascomycota</taxon>
        <taxon>Pezizomycotina</taxon>
        <taxon>Dothideomycetes</taxon>
        <taxon>Dothideomycetidae</taxon>
        <taxon>Cladosporiales</taxon>
        <taxon>Cladosporiaceae</taxon>
        <taxon>Rachicladosporium</taxon>
    </lineage>
</organism>
<reference evidence="3 4" key="1">
    <citation type="submission" date="2023-08" db="EMBL/GenBank/DDBJ databases">
        <title>Black Yeasts Isolated from many extreme environments.</title>
        <authorList>
            <person name="Coleine C."/>
            <person name="Stajich J.E."/>
            <person name="Selbmann L."/>
        </authorList>
    </citation>
    <scope>NUCLEOTIDE SEQUENCE [LARGE SCALE GENOMIC DNA]</scope>
    <source>
        <strain evidence="3 4">CCFEE 5386</strain>
    </source>
</reference>
<dbReference type="EMBL" id="JAVRRR010000200">
    <property type="protein sequence ID" value="KAK5144743.1"/>
    <property type="molecule type" value="Genomic_DNA"/>
</dbReference>
<proteinExistence type="predicted"/>
<dbReference type="InterPro" id="IPR036812">
    <property type="entry name" value="NAD(P)_OxRdtase_dom_sf"/>
</dbReference>
<dbReference type="InterPro" id="IPR020471">
    <property type="entry name" value="AKR"/>
</dbReference>
<dbReference type="PANTHER" id="PTHR43827">
    <property type="entry name" value="2,5-DIKETO-D-GLUCONIC ACID REDUCTASE"/>
    <property type="match status" value="1"/>
</dbReference>
<dbReference type="InterPro" id="IPR023210">
    <property type="entry name" value="NADP_OxRdtase_dom"/>
</dbReference>
<dbReference type="Gene3D" id="3.20.20.100">
    <property type="entry name" value="NADP-dependent oxidoreductase domain"/>
    <property type="match status" value="1"/>
</dbReference>
<accession>A0ABR0L7N1</accession>
<evidence type="ECO:0000259" key="2">
    <source>
        <dbReference type="Pfam" id="PF00248"/>
    </source>
</evidence>
<sequence length="85" mass="9355">MSLPKSFPLRVAGGYGTWASGENSWAKDAVVTALKAGYRHLDCAWMYGVDEAVGEAIKESGIPREEVFVTTKASIRHFQTISCFR</sequence>
<evidence type="ECO:0000256" key="1">
    <source>
        <dbReference type="ARBA" id="ARBA00023002"/>
    </source>
</evidence>
<dbReference type="Pfam" id="PF00248">
    <property type="entry name" value="Aldo_ket_red"/>
    <property type="match status" value="1"/>
</dbReference>
<name>A0ABR0L7N1_9PEZI</name>